<evidence type="ECO:0000256" key="3">
    <source>
        <dbReference type="ARBA" id="ARBA00022840"/>
    </source>
</evidence>
<dbReference type="InterPro" id="IPR050221">
    <property type="entry name" value="26S_Proteasome_ATPase"/>
</dbReference>
<gene>
    <name evidence="6" type="primary">pan</name>
    <name evidence="6" type="ORF">IPLBMFHP_00012</name>
</gene>
<sequence>MATANFVGTDRKEELLDELYEEAKRPGYTDEMEIAEHVITKQVERLVAYEQAIYKLRLGHRRAEQERKRATDELDKIQKELKTTPAVRGYVVKYEKKSDKVLVSVDGGNRIIHVIPRPHRFPRDEIVPGKEVDLNPQSYYILELLDSYKYKAEKFVVNGSSNVTYEAIGGLEAVKEKLREHTELQLDPAISEEMTEAGVEIQNALLLVGPPGTGKTMLAEAVANEAGVPFIGVNAPELVEKWLGTTSANIRDLYELARKKAPCIVFMDEIDGLALKRRTDGGETDAGDEVRTAMLQLCAELDGFNRRGEPIITIFTSNRDDRVDDAILSRSKQIEVPVPDRHAKLKIYKIKTQKYNLNEDIDFNRIVDLTPENCTGRDITNICTEIWLRKTKDAKRMGKKVGELSITTADFECIIEDIIGTFSQRVIC</sequence>
<evidence type="ECO:0000256" key="2">
    <source>
        <dbReference type="ARBA" id="ARBA00022741"/>
    </source>
</evidence>
<dbReference type="InterPro" id="IPR027417">
    <property type="entry name" value="P-loop_NTPase"/>
</dbReference>
<dbReference type="InterPro" id="IPR003959">
    <property type="entry name" value="ATPase_AAA_core"/>
</dbReference>
<dbReference type="PROSITE" id="PS00674">
    <property type="entry name" value="AAA"/>
    <property type="match status" value="1"/>
</dbReference>
<dbReference type="EMBL" id="MT631670">
    <property type="protein sequence ID" value="QNO56826.1"/>
    <property type="molecule type" value="Genomic_DNA"/>
</dbReference>
<dbReference type="AlphaFoldDB" id="A0A7G9Z992"/>
<dbReference type="PANTHER" id="PTHR23073">
    <property type="entry name" value="26S PROTEASOME REGULATORY SUBUNIT"/>
    <property type="match status" value="1"/>
</dbReference>
<evidence type="ECO:0000313" key="6">
    <source>
        <dbReference type="EMBL" id="QNO56826.1"/>
    </source>
</evidence>
<keyword evidence="2 4" id="KW-0547">Nucleotide-binding</keyword>
<keyword evidence="6" id="KW-0647">Proteasome</keyword>
<evidence type="ECO:0000259" key="5">
    <source>
        <dbReference type="SMART" id="SM00382"/>
    </source>
</evidence>
<accession>A0A7G9Z992</accession>
<dbReference type="InterPro" id="IPR003593">
    <property type="entry name" value="AAA+_ATPase"/>
</dbReference>
<evidence type="ECO:0000256" key="4">
    <source>
        <dbReference type="RuleBase" id="RU003651"/>
    </source>
</evidence>
<dbReference type="SMART" id="SM00382">
    <property type="entry name" value="AAA"/>
    <property type="match status" value="1"/>
</dbReference>
<protein>
    <submittedName>
        <fullName evidence="6">Proteasome-activating nucleotidase</fullName>
    </submittedName>
</protein>
<dbReference type="InterPro" id="IPR003960">
    <property type="entry name" value="ATPase_AAA_CS"/>
</dbReference>
<keyword evidence="3 4" id="KW-0067">ATP-binding</keyword>
<dbReference type="GO" id="GO:0000502">
    <property type="term" value="C:proteasome complex"/>
    <property type="evidence" value="ECO:0007669"/>
    <property type="project" value="UniProtKB-KW"/>
</dbReference>
<dbReference type="SUPFAM" id="SSF52540">
    <property type="entry name" value="P-loop containing nucleoside triphosphate hydrolases"/>
    <property type="match status" value="1"/>
</dbReference>
<name>A0A7G9Z992_9EURY</name>
<dbReference type="Gene3D" id="3.40.50.300">
    <property type="entry name" value="P-loop containing nucleotide triphosphate hydrolases"/>
    <property type="match status" value="1"/>
</dbReference>
<comment type="similarity">
    <text evidence="1 4">Belongs to the AAA ATPase family.</text>
</comment>
<proteinExistence type="inferred from homology"/>
<dbReference type="Gene3D" id="1.10.8.60">
    <property type="match status" value="1"/>
</dbReference>
<reference evidence="6" key="1">
    <citation type="submission" date="2020-06" db="EMBL/GenBank/DDBJ databases">
        <title>Unique genomic features of the anaerobic methanotrophic archaea.</title>
        <authorList>
            <person name="Chadwick G.L."/>
            <person name="Skennerton C.T."/>
            <person name="Laso-Perez R."/>
            <person name="Leu A.O."/>
            <person name="Speth D.R."/>
            <person name="Yu H."/>
            <person name="Morgan-Lang C."/>
            <person name="Hatzenpichler R."/>
            <person name="Goudeau D."/>
            <person name="Malmstrom R."/>
            <person name="Brazelton W.J."/>
            <person name="Woyke T."/>
            <person name="Hallam S.J."/>
            <person name="Tyson G.W."/>
            <person name="Wegener G."/>
            <person name="Boetius A."/>
            <person name="Orphan V."/>
        </authorList>
    </citation>
    <scope>NUCLEOTIDE SEQUENCE</scope>
</reference>
<dbReference type="Pfam" id="PF00004">
    <property type="entry name" value="AAA"/>
    <property type="match status" value="1"/>
</dbReference>
<organism evidence="6">
    <name type="scientific">Candidatus Methanophaga sp. ANME-1 ERB7</name>
    <dbReference type="NCBI Taxonomy" id="2759913"/>
    <lineage>
        <taxon>Archaea</taxon>
        <taxon>Methanobacteriati</taxon>
        <taxon>Methanobacteriota</taxon>
        <taxon>Stenosarchaea group</taxon>
        <taxon>Methanomicrobia</taxon>
        <taxon>Candidatus Methanophagales</taxon>
        <taxon>Candidatus Methanophagaceae</taxon>
        <taxon>Candidatus Methanophaga</taxon>
    </lineage>
</organism>
<feature type="domain" description="AAA+ ATPase" evidence="5">
    <location>
        <begin position="201"/>
        <end position="340"/>
    </location>
</feature>
<dbReference type="GO" id="GO:0005524">
    <property type="term" value="F:ATP binding"/>
    <property type="evidence" value="ECO:0007669"/>
    <property type="project" value="UniProtKB-KW"/>
</dbReference>
<evidence type="ECO:0000256" key="1">
    <source>
        <dbReference type="ARBA" id="ARBA00006914"/>
    </source>
</evidence>
<dbReference type="GO" id="GO:0016887">
    <property type="term" value="F:ATP hydrolysis activity"/>
    <property type="evidence" value="ECO:0007669"/>
    <property type="project" value="InterPro"/>
</dbReference>